<sequence length="241" mass="27709">MIQFHDVSKRYKRKNILNPFSLTVKEGSSVGIIGPNGAGKSTFLKLVASLERPSKGTVSFSGEPYEKAIRRVRAEIGYVPQEIALYEELTVKEQLSFWKKLEPVGVEEAFIDEMVQTLRLDEVWDQRIDRLSGGWKRKVNICVGMLKNPSICLLDEPTAGVDLAAKEDIIGWLRKLHQEGRTLLYISHDWYELRQLSDEYMVFASGKPVFQGSERRLLEEKANLMNSYKEDHELTRILQYV</sequence>
<dbReference type="InterPro" id="IPR027417">
    <property type="entry name" value="P-loop_NTPase"/>
</dbReference>
<proteinExistence type="predicted"/>
<dbReference type="Pfam" id="PF00005">
    <property type="entry name" value="ABC_tran"/>
    <property type="match status" value="1"/>
</dbReference>
<dbReference type="PANTHER" id="PTHR42939:SF1">
    <property type="entry name" value="ABC TRANSPORTER ATP-BINDING PROTEIN ALBC-RELATED"/>
    <property type="match status" value="1"/>
</dbReference>
<keyword evidence="6" id="KW-1185">Reference proteome</keyword>
<dbReference type="EMBL" id="AVBG01000013">
    <property type="protein sequence ID" value="KGP90399.1"/>
    <property type="molecule type" value="Genomic_DNA"/>
</dbReference>
<dbReference type="CDD" id="cd03230">
    <property type="entry name" value="ABC_DR_subfamily_A"/>
    <property type="match status" value="1"/>
</dbReference>
<accession>A0A0A2UR61</accession>
<reference evidence="5 6" key="1">
    <citation type="submission" date="2013-08" db="EMBL/GenBank/DDBJ databases">
        <title>Genome of Pontibacillus chungwhensis.</title>
        <authorList>
            <person name="Wang Q."/>
            <person name="Wang G."/>
        </authorList>
    </citation>
    <scope>NUCLEOTIDE SEQUENCE [LARGE SCALE GENOMIC DNA]</scope>
    <source>
        <strain evidence="5 6">BH030062</strain>
    </source>
</reference>
<dbReference type="InterPro" id="IPR017871">
    <property type="entry name" value="ABC_transporter-like_CS"/>
</dbReference>
<feature type="domain" description="ABC transporter" evidence="4">
    <location>
        <begin position="2"/>
        <end position="230"/>
    </location>
</feature>
<evidence type="ECO:0000313" key="6">
    <source>
        <dbReference type="Proteomes" id="UP000030153"/>
    </source>
</evidence>
<evidence type="ECO:0000256" key="3">
    <source>
        <dbReference type="ARBA" id="ARBA00022840"/>
    </source>
</evidence>
<dbReference type="InterPro" id="IPR051782">
    <property type="entry name" value="ABC_Transporter_VariousFunc"/>
</dbReference>
<dbReference type="eggNOG" id="COG1131">
    <property type="taxonomic scope" value="Bacteria"/>
</dbReference>
<dbReference type="AlphaFoldDB" id="A0A0A2UR61"/>
<dbReference type="GO" id="GO:0005524">
    <property type="term" value="F:ATP binding"/>
    <property type="evidence" value="ECO:0007669"/>
    <property type="project" value="UniProtKB-KW"/>
</dbReference>
<evidence type="ECO:0000313" key="5">
    <source>
        <dbReference type="EMBL" id="KGP90399.1"/>
    </source>
</evidence>
<keyword evidence="1" id="KW-0813">Transport</keyword>
<evidence type="ECO:0000259" key="4">
    <source>
        <dbReference type="PROSITE" id="PS50893"/>
    </source>
</evidence>
<name>A0A0A2UR61_9BACI</name>
<protein>
    <recommendedName>
        <fullName evidence="4">ABC transporter domain-containing protein</fullName>
    </recommendedName>
</protein>
<organism evidence="5 6">
    <name type="scientific">Pontibacillus chungwhensis BH030062</name>
    <dbReference type="NCBI Taxonomy" id="1385513"/>
    <lineage>
        <taxon>Bacteria</taxon>
        <taxon>Bacillati</taxon>
        <taxon>Bacillota</taxon>
        <taxon>Bacilli</taxon>
        <taxon>Bacillales</taxon>
        <taxon>Bacillaceae</taxon>
        <taxon>Pontibacillus</taxon>
    </lineage>
</organism>
<dbReference type="SMART" id="SM00382">
    <property type="entry name" value="AAA"/>
    <property type="match status" value="1"/>
</dbReference>
<evidence type="ECO:0000256" key="2">
    <source>
        <dbReference type="ARBA" id="ARBA00022741"/>
    </source>
</evidence>
<dbReference type="PROSITE" id="PS00211">
    <property type="entry name" value="ABC_TRANSPORTER_1"/>
    <property type="match status" value="1"/>
</dbReference>
<dbReference type="STRING" id="1385513.N780_05330"/>
<dbReference type="Gene3D" id="3.40.50.300">
    <property type="entry name" value="P-loop containing nucleotide triphosphate hydrolases"/>
    <property type="match status" value="1"/>
</dbReference>
<dbReference type="GO" id="GO:0016887">
    <property type="term" value="F:ATP hydrolysis activity"/>
    <property type="evidence" value="ECO:0007669"/>
    <property type="project" value="InterPro"/>
</dbReference>
<dbReference type="InterPro" id="IPR003439">
    <property type="entry name" value="ABC_transporter-like_ATP-bd"/>
</dbReference>
<comment type="caution">
    <text evidence="5">The sequence shown here is derived from an EMBL/GenBank/DDBJ whole genome shotgun (WGS) entry which is preliminary data.</text>
</comment>
<dbReference type="InterPro" id="IPR003593">
    <property type="entry name" value="AAA+_ATPase"/>
</dbReference>
<dbReference type="PROSITE" id="PS50893">
    <property type="entry name" value="ABC_TRANSPORTER_2"/>
    <property type="match status" value="1"/>
</dbReference>
<dbReference type="Proteomes" id="UP000030153">
    <property type="component" value="Unassembled WGS sequence"/>
</dbReference>
<dbReference type="SUPFAM" id="SSF52540">
    <property type="entry name" value="P-loop containing nucleoside triphosphate hydrolases"/>
    <property type="match status" value="1"/>
</dbReference>
<keyword evidence="3" id="KW-0067">ATP-binding</keyword>
<evidence type="ECO:0000256" key="1">
    <source>
        <dbReference type="ARBA" id="ARBA00022448"/>
    </source>
</evidence>
<dbReference type="PANTHER" id="PTHR42939">
    <property type="entry name" value="ABC TRANSPORTER ATP-BINDING PROTEIN ALBC-RELATED"/>
    <property type="match status" value="1"/>
</dbReference>
<gene>
    <name evidence="5" type="ORF">N780_05330</name>
</gene>
<dbReference type="RefSeq" id="WP_036785973.1">
    <property type="nucleotide sequence ID" value="NZ_AVBG01000013.1"/>
</dbReference>
<keyword evidence="2" id="KW-0547">Nucleotide-binding</keyword>